<evidence type="ECO:0000313" key="1">
    <source>
        <dbReference type="EMBL" id="KAG8197962.1"/>
    </source>
</evidence>
<gene>
    <name evidence="1" type="ORF">JTE90_020337</name>
</gene>
<keyword evidence="2" id="KW-1185">Reference proteome</keyword>
<evidence type="ECO:0000313" key="2">
    <source>
        <dbReference type="Proteomes" id="UP000827092"/>
    </source>
</evidence>
<proteinExistence type="predicted"/>
<name>A0AAV6VMQ3_9ARAC</name>
<organism evidence="1 2">
    <name type="scientific">Oedothorax gibbosus</name>
    <dbReference type="NCBI Taxonomy" id="931172"/>
    <lineage>
        <taxon>Eukaryota</taxon>
        <taxon>Metazoa</taxon>
        <taxon>Ecdysozoa</taxon>
        <taxon>Arthropoda</taxon>
        <taxon>Chelicerata</taxon>
        <taxon>Arachnida</taxon>
        <taxon>Araneae</taxon>
        <taxon>Araneomorphae</taxon>
        <taxon>Entelegynae</taxon>
        <taxon>Araneoidea</taxon>
        <taxon>Linyphiidae</taxon>
        <taxon>Erigoninae</taxon>
        <taxon>Oedothorax</taxon>
    </lineage>
</organism>
<dbReference type="Proteomes" id="UP000827092">
    <property type="component" value="Unassembled WGS sequence"/>
</dbReference>
<accession>A0AAV6VMQ3</accession>
<protein>
    <submittedName>
        <fullName evidence="1">Uncharacterized protein</fullName>
    </submittedName>
</protein>
<dbReference type="EMBL" id="JAFNEN010000047">
    <property type="protein sequence ID" value="KAG8197962.1"/>
    <property type="molecule type" value="Genomic_DNA"/>
</dbReference>
<reference evidence="1 2" key="1">
    <citation type="journal article" date="2022" name="Nat. Ecol. Evol.">
        <title>A masculinizing supergene underlies an exaggerated male reproductive morph in a spider.</title>
        <authorList>
            <person name="Hendrickx F."/>
            <person name="De Corte Z."/>
            <person name="Sonet G."/>
            <person name="Van Belleghem S.M."/>
            <person name="Kostlbacher S."/>
            <person name="Vangestel C."/>
        </authorList>
    </citation>
    <scope>NUCLEOTIDE SEQUENCE [LARGE SCALE GENOMIC DNA]</scope>
    <source>
        <strain evidence="1">W744_W776</strain>
    </source>
</reference>
<comment type="caution">
    <text evidence="1">The sequence shown here is derived from an EMBL/GenBank/DDBJ whole genome shotgun (WGS) entry which is preliminary data.</text>
</comment>
<dbReference type="AlphaFoldDB" id="A0AAV6VMQ3"/>
<sequence>MDIPATVPIDIPATEQMDMPATVQMDIPATVPTSGFPTGPYISLAERVRLEELNNPPPARSESCHPLRMK</sequence>